<organism evidence="1 2">
    <name type="scientific">Billgrantia desiderata</name>
    <dbReference type="NCBI Taxonomy" id="52021"/>
    <lineage>
        <taxon>Bacteria</taxon>
        <taxon>Pseudomonadati</taxon>
        <taxon>Pseudomonadota</taxon>
        <taxon>Gammaproteobacteria</taxon>
        <taxon>Oceanospirillales</taxon>
        <taxon>Halomonadaceae</taxon>
        <taxon>Billgrantia</taxon>
    </lineage>
</organism>
<keyword evidence="2" id="KW-1185">Reference proteome</keyword>
<dbReference type="EMBL" id="JABFTQ010000005">
    <property type="protein sequence ID" value="MCE8047035.1"/>
    <property type="molecule type" value="Genomic_DNA"/>
</dbReference>
<dbReference type="SUPFAM" id="SSF46785">
    <property type="entry name" value="Winged helix' DNA-binding domain"/>
    <property type="match status" value="1"/>
</dbReference>
<gene>
    <name evidence="1" type="ORF">HOP60_09870</name>
</gene>
<sequence length="102" mass="11080">MKPIDIENAILVALRRAQQGGDSQPLTIPALVKRLSTAKGEGPSWRQVANAVNRLERQGLIYIKAEEEVGEVMQPAYQLTPAGEPLAAQANLAAQSREVVYD</sequence>
<dbReference type="Gene3D" id="1.10.10.10">
    <property type="entry name" value="Winged helix-like DNA-binding domain superfamily/Winged helix DNA-binding domain"/>
    <property type="match status" value="1"/>
</dbReference>
<dbReference type="Proteomes" id="UP001320154">
    <property type="component" value="Unassembled WGS sequence"/>
</dbReference>
<comment type="caution">
    <text evidence="1">The sequence shown here is derived from an EMBL/GenBank/DDBJ whole genome shotgun (WGS) entry which is preliminary data.</text>
</comment>
<accession>A0ABS9B4I0</accession>
<name>A0ABS9B4I0_9GAMM</name>
<protein>
    <submittedName>
        <fullName evidence="1">Uncharacterized protein</fullName>
    </submittedName>
</protein>
<dbReference type="InterPro" id="IPR036390">
    <property type="entry name" value="WH_DNA-bd_sf"/>
</dbReference>
<proteinExistence type="predicted"/>
<reference evidence="1 2" key="1">
    <citation type="journal article" date="2021" name="Front. Microbiol.">
        <title>Aerobic Denitrification and Heterotrophic Sulfur Oxidation in the Genus Halomonas Revealed by Six Novel Species Characterizations and Genome-Based Analysis.</title>
        <authorList>
            <person name="Wang L."/>
            <person name="Shao Z."/>
        </authorList>
    </citation>
    <scope>NUCLEOTIDE SEQUENCE [LARGE SCALE GENOMIC DNA]</scope>
    <source>
        <strain evidence="1 2">MCCC 1A05748</strain>
    </source>
</reference>
<dbReference type="InterPro" id="IPR036388">
    <property type="entry name" value="WH-like_DNA-bd_sf"/>
</dbReference>
<dbReference type="RefSeq" id="WP_234250537.1">
    <property type="nucleotide sequence ID" value="NZ_JABFTQ010000005.1"/>
</dbReference>
<evidence type="ECO:0000313" key="1">
    <source>
        <dbReference type="EMBL" id="MCE8047035.1"/>
    </source>
</evidence>
<evidence type="ECO:0000313" key="2">
    <source>
        <dbReference type="Proteomes" id="UP001320154"/>
    </source>
</evidence>